<dbReference type="PROSITE" id="PS50966">
    <property type="entry name" value="ZF_SWIM"/>
    <property type="match status" value="1"/>
</dbReference>
<feature type="domain" description="SAP" evidence="2">
    <location>
        <begin position="2"/>
        <end position="36"/>
    </location>
</feature>
<dbReference type="InterPro" id="IPR007527">
    <property type="entry name" value="Znf_SWIM"/>
</dbReference>
<dbReference type="SUPFAM" id="SSF68906">
    <property type="entry name" value="SAP domain"/>
    <property type="match status" value="1"/>
</dbReference>
<evidence type="ECO:0000313" key="5">
    <source>
        <dbReference type="Proteomes" id="UP001231518"/>
    </source>
</evidence>
<sequence>MYSYWTVSQLKEELRQRNASTAGKKAVLIERLEAYDRNFNFNANQGPGTSLSDPQYQCPPTSSFKDINADSPIPALNRQEIQSYFERYSTQPKGKAMYEARCLLTARYCTIEGGKTYIQGQCKAQMKKVVYIVNVLLSNEGYIEQCHCECAAGSGIEAHCKHVSVLLCAVENMVRSKTIILHQSLHMQESNRTTGLLE</sequence>
<proteinExistence type="predicted"/>
<dbReference type="Gene3D" id="1.10.720.30">
    <property type="entry name" value="SAP domain"/>
    <property type="match status" value="1"/>
</dbReference>
<evidence type="ECO:0008006" key="6">
    <source>
        <dbReference type="Google" id="ProtNLM"/>
    </source>
</evidence>
<organism evidence="4 5">
    <name type="scientific">Mythimna separata</name>
    <name type="common">Oriental armyworm</name>
    <name type="synonym">Pseudaletia separata</name>
    <dbReference type="NCBI Taxonomy" id="271217"/>
    <lineage>
        <taxon>Eukaryota</taxon>
        <taxon>Metazoa</taxon>
        <taxon>Ecdysozoa</taxon>
        <taxon>Arthropoda</taxon>
        <taxon>Hexapoda</taxon>
        <taxon>Insecta</taxon>
        <taxon>Pterygota</taxon>
        <taxon>Neoptera</taxon>
        <taxon>Endopterygota</taxon>
        <taxon>Lepidoptera</taxon>
        <taxon>Glossata</taxon>
        <taxon>Ditrysia</taxon>
        <taxon>Noctuoidea</taxon>
        <taxon>Noctuidae</taxon>
        <taxon>Noctuinae</taxon>
        <taxon>Hadenini</taxon>
        <taxon>Mythimna</taxon>
    </lineage>
</organism>
<evidence type="ECO:0000313" key="4">
    <source>
        <dbReference type="EMBL" id="KAJ8726081.1"/>
    </source>
</evidence>
<comment type="caution">
    <text evidence="4">The sequence shown here is derived from an EMBL/GenBank/DDBJ whole genome shotgun (WGS) entry which is preliminary data.</text>
</comment>
<dbReference type="GO" id="GO:0008270">
    <property type="term" value="F:zinc ion binding"/>
    <property type="evidence" value="ECO:0007669"/>
    <property type="project" value="UniProtKB-KW"/>
</dbReference>
<keyword evidence="1" id="KW-0862">Zinc</keyword>
<dbReference type="AlphaFoldDB" id="A0AAD7YTQ3"/>
<dbReference type="Pfam" id="PF02037">
    <property type="entry name" value="SAP"/>
    <property type="match status" value="1"/>
</dbReference>
<dbReference type="SMART" id="SM00513">
    <property type="entry name" value="SAP"/>
    <property type="match status" value="1"/>
</dbReference>
<protein>
    <recommendedName>
        <fullName evidence="6">SWIM-type domain-containing protein</fullName>
    </recommendedName>
</protein>
<accession>A0AAD7YTQ3</accession>
<dbReference type="InterPro" id="IPR003034">
    <property type="entry name" value="SAP_dom"/>
</dbReference>
<name>A0AAD7YTQ3_MYTSE</name>
<evidence type="ECO:0000256" key="1">
    <source>
        <dbReference type="PROSITE-ProRule" id="PRU00325"/>
    </source>
</evidence>
<evidence type="ECO:0000259" key="2">
    <source>
        <dbReference type="PROSITE" id="PS50800"/>
    </source>
</evidence>
<feature type="domain" description="SWIM-type" evidence="3">
    <location>
        <begin position="131"/>
        <end position="171"/>
    </location>
</feature>
<dbReference type="EMBL" id="JARGEI010000009">
    <property type="protein sequence ID" value="KAJ8726081.1"/>
    <property type="molecule type" value="Genomic_DNA"/>
</dbReference>
<dbReference type="PROSITE" id="PS50800">
    <property type="entry name" value="SAP"/>
    <property type="match status" value="1"/>
</dbReference>
<keyword evidence="1" id="KW-0863">Zinc-finger</keyword>
<keyword evidence="5" id="KW-1185">Reference proteome</keyword>
<keyword evidence="1" id="KW-0479">Metal-binding</keyword>
<evidence type="ECO:0000259" key="3">
    <source>
        <dbReference type="PROSITE" id="PS50966"/>
    </source>
</evidence>
<reference evidence="4" key="1">
    <citation type="submission" date="2023-03" db="EMBL/GenBank/DDBJ databases">
        <title>Chromosome-level genomes of two armyworms, Mythimna separata and Mythimna loreyi, provide insights into the biosynthesis and reception of sex pheromones.</title>
        <authorList>
            <person name="Zhao H."/>
        </authorList>
    </citation>
    <scope>NUCLEOTIDE SEQUENCE</scope>
    <source>
        <strain evidence="4">BeijingLab</strain>
        <tissue evidence="4">Pupa</tissue>
    </source>
</reference>
<gene>
    <name evidence="4" type="ORF">PYW07_000779</name>
</gene>
<dbReference type="Proteomes" id="UP001231518">
    <property type="component" value="Chromosome 10"/>
</dbReference>
<dbReference type="InterPro" id="IPR036361">
    <property type="entry name" value="SAP_dom_sf"/>
</dbReference>